<proteinExistence type="predicted"/>
<evidence type="ECO:0000256" key="1">
    <source>
        <dbReference type="SAM" id="Phobius"/>
    </source>
</evidence>
<dbReference type="Proteomes" id="UP000649739">
    <property type="component" value="Unassembled WGS sequence"/>
</dbReference>
<gene>
    <name evidence="2" type="ORF">GCM10010123_46500</name>
</gene>
<feature type="transmembrane region" description="Helical" evidence="1">
    <location>
        <begin position="36"/>
        <end position="59"/>
    </location>
</feature>
<keyword evidence="1" id="KW-0812">Transmembrane</keyword>
<organism evidence="2 3">
    <name type="scientific">Pilimelia anulata</name>
    <dbReference type="NCBI Taxonomy" id="53371"/>
    <lineage>
        <taxon>Bacteria</taxon>
        <taxon>Bacillati</taxon>
        <taxon>Actinomycetota</taxon>
        <taxon>Actinomycetes</taxon>
        <taxon>Micromonosporales</taxon>
        <taxon>Micromonosporaceae</taxon>
        <taxon>Pilimelia</taxon>
    </lineage>
</organism>
<evidence type="ECO:0000313" key="3">
    <source>
        <dbReference type="Proteomes" id="UP000649739"/>
    </source>
</evidence>
<comment type="caution">
    <text evidence="2">The sequence shown here is derived from an EMBL/GenBank/DDBJ whole genome shotgun (WGS) entry which is preliminary data.</text>
</comment>
<sequence length="161" mass="17563">MRRSWRSWFWNVLLMLLTALMAAILTMVTFDHVSKGNWATVALFGVMSFIGWVGAVRALTIGVTTTPQKVVSRGFTKTTTIAWADVQAIVDPTESPGPAGTLGATAPSILRKRPGKPNDIVILDGLANYGIGRRRPSLGERAIADLNEHLSQWRRTHQPGG</sequence>
<evidence type="ECO:0000313" key="2">
    <source>
        <dbReference type="EMBL" id="GGK11222.1"/>
    </source>
</evidence>
<name>A0A8J3BCD6_9ACTN</name>
<keyword evidence="1" id="KW-0472">Membrane</keyword>
<dbReference type="EMBL" id="BMQB01000024">
    <property type="protein sequence ID" value="GGK11222.1"/>
    <property type="molecule type" value="Genomic_DNA"/>
</dbReference>
<keyword evidence="3" id="KW-1185">Reference proteome</keyword>
<evidence type="ECO:0008006" key="4">
    <source>
        <dbReference type="Google" id="ProtNLM"/>
    </source>
</evidence>
<protein>
    <recommendedName>
        <fullName evidence="4">PH domain-containing protein</fullName>
    </recommendedName>
</protein>
<dbReference type="AlphaFoldDB" id="A0A8J3BCD6"/>
<reference evidence="2" key="2">
    <citation type="submission" date="2020-09" db="EMBL/GenBank/DDBJ databases">
        <authorList>
            <person name="Sun Q."/>
            <person name="Ohkuma M."/>
        </authorList>
    </citation>
    <scope>NUCLEOTIDE SEQUENCE</scope>
    <source>
        <strain evidence="2">JCM 3090</strain>
    </source>
</reference>
<feature type="transmembrane region" description="Helical" evidence="1">
    <location>
        <begin position="12"/>
        <end position="30"/>
    </location>
</feature>
<keyword evidence="1" id="KW-1133">Transmembrane helix</keyword>
<reference evidence="2" key="1">
    <citation type="journal article" date="2014" name="Int. J. Syst. Evol. Microbiol.">
        <title>Complete genome sequence of Corynebacterium casei LMG S-19264T (=DSM 44701T), isolated from a smear-ripened cheese.</title>
        <authorList>
            <consortium name="US DOE Joint Genome Institute (JGI-PGF)"/>
            <person name="Walter F."/>
            <person name="Albersmeier A."/>
            <person name="Kalinowski J."/>
            <person name="Ruckert C."/>
        </authorList>
    </citation>
    <scope>NUCLEOTIDE SEQUENCE</scope>
    <source>
        <strain evidence="2">JCM 3090</strain>
    </source>
</reference>
<accession>A0A8J3BCD6</accession>